<dbReference type="InterPro" id="IPR013780">
    <property type="entry name" value="Glyco_hydro_b"/>
</dbReference>
<feature type="domain" description="Glycoside hydrolase family 29 N-terminal" evidence="7">
    <location>
        <begin position="60"/>
        <end position="437"/>
    </location>
</feature>
<sequence length="558" mass="63474">MNSILKYSLVSILGVASLASAEKGENEYNDLVIAKLGQEEVAQLEAIAGKWKRPVYSKPDPKYAADWAEITGYQIPEWLIDAKFGMYTHWGVYSVPGFKGNTYVRNMYTPNGVKGKKVSLSEDTYNHHIKTYGDPTEFGYTDFIPMFKAEKYKGEDFVKLMQDTGAKFGGLGLVHHDGFLMWDSKVNRWNCANMGPKRDLYGEFVEAAKKANFKTVATFHHARTYNFAYKDFDESVYTEDQKAKLDLFDPEKADFFWGMPNGEKTIQDFAAEWRAKIMEVTEKYSPDLLWFDGINRTLPNSPENYVVEVLKDYLKSGTANGQEPVLCNKLPGGDRQNYCHFNFPENTGIRCYEGNRNMPPDAGEYWLTDRAISYPWSYTHDKAYNLGADIHVRAICDQTARGGIYLLSLTPMASGEIHPKEKAICYGIGDWLKVNGEAIYNTRRWIIPAEGPITAWKLVESREGIMWDYKKSDKDGAYRFTQSKDGKTVYAIMMAWPKSGKTVIKSLAKGSEYRPSAIKSVELIGFDGELEWKRTDNGLEIMLPKSKPCDFAFAFKIK</sequence>
<name>A0A6C2UGL3_9BACT</name>
<dbReference type="PIRSF" id="PIRSF001092">
    <property type="entry name" value="Alpha-L-fucosidase"/>
    <property type="match status" value="1"/>
</dbReference>
<dbReference type="GO" id="GO:0005764">
    <property type="term" value="C:lysosome"/>
    <property type="evidence" value="ECO:0007669"/>
    <property type="project" value="TreeGrafter"/>
</dbReference>
<accession>A0A6C2UGL3</accession>
<dbReference type="InterPro" id="IPR016286">
    <property type="entry name" value="FUC_metazoa-typ"/>
</dbReference>
<comment type="function">
    <text evidence="1">Alpha-L-fucosidase is responsible for hydrolyzing the alpha-1,6-linked fucose joined to the reducing-end N-acetylglucosamine of the carbohydrate moieties of glycoproteins.</text>
</comment>
<dbReference type="PANTHER" id="PTHR10030">
    <property type="entry name" value="ALPHA-L-FUCOSIDASE"/>
    <property type="match status" value="1"/>
</dbReference>
<dbReference type="AlphaFoldDB" id="A0A6C2UGL3"/>
<dbReference type="SUPFAM" id="SSF51445">
    <property type="entry name" value="(Trans)glycosidases"/>
    <property type="match status" value="1"/>
</dbReference>
<dbReference type="GO" id="GO:0016139">
    <property type="term" value="P:glycoside catabolic process"/>
    <property type="evidence" value="ECO:0007669"/>
    <property type="project" value="TreeGrafter"/>
</dbReference>
<dbReference type="EMBL" id="CAAHFH010000001">
    <property type="protein sequence ID" value="VGO19352.1"/>
    <property type="molecule type" value="Genomic_DNA"/>
</dbReference>
<dbReference type="Pfam" id="PF01120">
    <property type="entry name" value="Alpha_L_fucos"/>
    <property type="match status" value="1"/>
</dbReference>
<gene>
    <name evidence="9" type="ORF">SCARR_01410</name>
</gene>
<dbReference type="PANTHER" id="PTHR10030:SF37">
    <property type="entry name" value="ALPHA-L-FUCOSIDASE-RELATED"/>
    <property type="match status" value="1"/>
</dbReference>
<evidence type="ECO:0000256" key="5">
    <source>
        <dbReference type="ARBA" id="ARBA00022801"/>
    </source>
</evidence>
<dbReference type="EC" id="3.2.1.51" evidence="3"/>
<dbReference type="Pfam" id="PF16757">
    <property type="entry name" value="Fucosidase_C"/>
    <property type="match status" value="1"/>
</dbReference>
<keyword evidence="10" id="KW-1185">Reference proteome</keyword>
<evidence type="ECO:0000256" key="4">
    <source>
        <dbReference type="ARBA" id="ARBA00022729"/>
    </source>
</evidence>
<dbReference type="InterPro" id="IPR031919">
    <property type="entry name" value="Fucosidase_C"/>
</dbReference>
<dbReference type="InterPro" id="IPR000933">
    <property type="entry name" value="Glyco_hydro_29"/>
</dbReference>
<feature type="domain" description="Alpha-L-fucosidase C-terminal" evidence="8">
    <location>
        <begin position="479"/>
        <end position="558"/>
    </location>
</feature>
<dbReference type="Gene3D" id="2.60.40.1180">
    <property type="entry name" value="Golgi alpha-mannosidase II"/>
    <property type="match status" value="1"/>
</dbReference>
<evidence type="ECO:0000256" key="3">
    <source>
        <dbReference type="ARBA" id="ARBA00012662"/>
    </source>
</evidence>
<evidence type="ECO:0000313" key="10">
    <source>
        <dbReference type="Proteomes" id="UP000346198"/>
    </source>
</evidence>
<organism evidence="9 10">
    <name type="scientific">Pontiella sulfatireligans</name>
    <dbReference type="NCBI Taxonomy" id="2750658"/>
    <lineage>
        <taxon>Bacteria</taxon>
        <taxon>Pseudomonadati</taxon>
        <taxon>Kiritimatiellota</taxon>
        <taxon>Kiritimatiellia</taxon>
        <taxon>Kiritimatiellales</taxon>
        <taxon>Pontiellaceae</taxon>
        <taxon>Pontiella</taxon>
    </lineage>
</organism>
<evidence type="ECO:0000313" key="9">
    <source>
        <dbReference type="EMBL" id="VGO19352.1"/>
    </source>
</evidence>
<keyword evidence="4" id="KW-0732">Signal</keyword>
<keyword evidence="5" id="KW-0378">Hydrolase</keyword>
<dbReference type="GO" id="GO:0006004">
    <property type="term" value="P:fucose metabolic process"/>
    <property type="evidence" value="ECO:0007669"/>
    <property type="project" value="InterPro"/>
</dbReference>
<dbReference type="SMART" id="SM00812">
    <property type="entry name" value="Alpha_L_fucos"/>
    <property type="match status" value="1"/>
</dbReference>
<comment type="similarity">
    <text evidence="2">Belongs to the glycosyl hydrolase 29 family.</text>
</comment>
<evidence type="ECO:0000256" key="1">
    <source>
        <dbReference type="ARBA" id="ARBA00004071"/>
    </source>
</evidence>
<dbReference type="InterPro" id="IPR017853">
    <property type="entry name" value="GH"/>
</dbReference>
<evidence type="ECO:0000256" key="6">
    <source>
        <dbReference type="ARBA" id="ARBA00023295"/>
    </source>
</evidence>
<keyword evidence="6" id="KW-0326">Glycosidase</keyword>
<evidence type="ECO:0000256" key="2">
    <source>
        <dbReference type="ARBA" id="ARBA00007951"/>
    </source>
</evidence>
<proteinExistence type="inferred from homology"/>
<evidence type="ECO:0000259" key="8">
    <source>
        <dbReference type="Pfam" id="PF16757"/>
    </source>
</evidence>
<dbReference type="GO" id="GO:0004560">
    <property type="term" value="F:alpha-L-fucosidase activity"/>
    <property type="evidence" value="ECO:0007669"/>
    <property type="project" value="InterPro"/>
</dbReference>
<reference evidence="9 10" key="1">
    <citation type="submission" date="2019-04" db="EMBL/GenBank/DDBJ databases">
        <authorList>
            <person name="Van Vliet M D."/>
        </authorList>
    </citation>
    <scope>NUCLEOTIDE SEQUENCE [LARGE SCALE GENOMIC DNA]</scope>
    <source>
        <strain evidence="9 10">F21</strain>
    </source>
</reference>
<dbReference type="Gene3D" id="3.20.20.80">
    <property type="entry name" value="Glycosidases"/>
    <property type="match status" value="1"/>
</dbReference>
<protein>
    <recommendedName>
        <fullName evidence="3">alpha-L-fucosidase</fullName>
        <ecNumber evidence="3">3.2.1.51</ecNumber>
    </recommendedName>
</protein>
<dbReference type="Proteomes" id="UP000346198">
    <property type="component" value="Unassembled WGS sequence"/>
</dbReference>
<dbReference type="InterPro" id="IPR057739">
    <property type="entry name" value="Glyco_hydro_29_N"/>
</dbReference>
<evidence type="ECO:0000259" key="7">
    <source>
        <dbReference type="Pfam" id="PF01120"/>
    </source>
</evidence>
<dbReference type="RefSeq" id="WP_136060762.1">
    <property type="nucleotide sequence ID" value="NZ_CAAHFH010000001.1"/>
</dbReference>